<proteinExistence type="predicted"/>
<dbReference type="GO" id="GO:0051082">
    <property type="term" value="F:unfolded protein binding"/>
    <property type="evidence" value="ECO:0007669"/>
    <property type="project" value="InterPro"/>
</dbReference>
<dbReference type="InterPro" id="IPR008971">
    <property type="entry name" value="HSP40/DnaJ_pept-bd"/>
</dbReference>
<dbReference type="Gene3D" id="6.20.20.10">
    <property type="match status" value="1"/>
</dbReference>
<dbReference type="GO" id="GO:0006457">
    <property type="term" value="P:protein folding"/>
    <property type="evidence" value="ECO:0007669"/>
    <property type="project" value="InterPro"/>
</dbReference>
<reference evidence="2 3" key="1">
    <citation type="journal article" date="2010" name="Nature">
        <title>The Ectocarpus genome and the independent evolution of multicellularity in brown algae.</title>
        <authorList>
            <person name="Cock J.M."/>
            <person name="Sterck L."/>
            <person name="Rouze P."/>
            <person name="Scornet D."/>
            <person name="Allen A.E."/>
            <person name="Amoutzias G."/>
            <person name="Anthouard V."/>
            <person name="Artiguenave F."/>
            <person name="Aury J.M."/>
            <person name="Badger J.H."/>
            <person name="Beszteri B."/>
            <person name="Billiau K."/>
            <person name="Bonnet E."/>
            <person name="Bothwell J.H."/>
            <person name="Bowler C."/>
            <person name="Boyen C."/>
            <person name="Brownlee C."/>
            <person name="Carrano C.J."/>
            <person name="Charrier B."/>
            <person name="Cho G.Y."/>
            <person name="Coelho S.M."/>
            <person name="Collen J."/>
            <person name="Corre E."/>
            <person name="Da Silva C."/>
            <person name="Delage L."/>
            <person name="Delaroque N."/>
            <person name="Dittami S.M."/>
            <person name="Doulbeau S."/>
            <person name="Elias M."/>
            <person name="Farnham G."/>
            <person name="Gachon C.M."/>
            <person name="Gschloessl B."/>
            <person name="Heesch S."/>
            <person name="Jabbari K."/>
            <person name="Jubin C."/>
            <person name="Kawai H."/>
            <person name="Kimura K."/>
            <person name="Kloareg B."/>
            <person name="Kupper F.C."/>
            <person name="Lang D."/>
            <person name="Le Bail A."/>
            <person name="Leblanc C."/>
            <person name="Lerouge P."/>
            <person name="Lohr M."/>
            <person name="Lopez P.J."/>
            <person name="Martens C."/>
            <person name="Maumus F."/>
            <person name="Michel G."/>
            <person name="Miranda-Saavedra D."/>
            <person name="Morales J."/>
            <person name="Moreau H."/>
            <person name="Motomura T."/>
            <person name="Nagasato C."/>
            <person name="Napoli C.A."/>
            <person name="Nelson D.R."/>
            <person name="Nyvall-Collen P."/>
            <person name="Peters A.F."/>
            <person name="Pommier C."/>
            <person name="Potin P."/>
            <person name="Poulain J."/>
            <person name="Quesneville H."/>
            <person name="Read B."/>
            <person name="Rensing S.A."/>
            <person name="Ritter A."/>
            <person name="Rousvoal S."/>
            <person name="Samanta M."/>
            <person name="Samson G."/>
            <person name="Schroeder D.C."/>
            <person name="Segurens B."/>
            <person name="Strittmatter M."/>
            <person name="Tonon T."/>
            <person name="Tregear J.W."/>
            <person name="Valentin K."/>
            <person name="von Dassow P."/>
            <person name="Yamagishi T."/>
            <person name="Van de Peer Y."/>
            <person name="Wincker P."/>
        </authorList>
    </citation>
    <scope>NUCLEOTIDE SEQUENCE [LARGE SCALE GENOMIC DNA]</scope>
    <source>
        <strain evidence="3">Ec32 / CCAP1310/4</strain>
    </source>
</reference>
<feature type="region of interest" description="Disordered" evidence="1">
    <location>
        <begin position="143"/>
        <end position="182"/>
    </location>
</feature>
<name>D7FKD7_ECTSI</name>
<keyword evidence="3" id="KW-1185">Reference proteome</keyword>
<feature type="compositionally biased region" description="Low complexity" evidence="1">
    <location>
        <begin position="1"/>
        <end position="17"/>
    </location>
</feature>
<dbReference type="InParanoid" id="D7FKD7"/>
<evidence type="ECO:0000313" key="3">
    <source>
        <dbReference type="Proteomes" id="UP000002630"/>
    </source>
</evidence>
<feature type="region of interest" description="Disordered" evidence="1">
    <location>
        <begin position="329"/>
        <end position="405"/>
    </location>
</feature>
<dbReference type="OrthoDB" id="550424at2759"/>
<protein>
    <submittedName>
        <fullName evidence="2">Molecular chaperone, putative</fullName>
    </submittedName>
</protein>
<dbReference type="Gene3D" id="2.60.260.20">
    <property type="entry name" value="Urease metallochaperone UreE, N-terminal domain"/>
    <property type="match status" value="1"/>
</dbReference>
<evidence type="ECO:0000256" key="1">
    <source>
        <dbReference type="SAM" id="MobiDB-lite"/>
    </source>
</evidence>
<feature type="region of interest" description="Disordered" evidence="1">
    <location>
        <begin position="1"/>
        <end position="25"/>
    </location>
</feature>
<dbReference type="AlphaFoldDB" id="D7FKD7"/>
<dbReference type="GO" id="GO:0030544">
    <property type="term" value="F:Hsp70 protein binding"/>
    <property type="evidence" value="ECO:0007669"/>
    <property type="project" value="InterPro"/>
</dbReference>
<accession>D7FKD7</accession>
<organism evidence="2 3">
    <name type="scientific">Ectocarpus siliculosus</name>
    <name type="common">Brown alga</name>
    <name type="synonym">Conferva siliculosa</name>
    <dbReference type="NCBI Taxonomy" id="2880"/>
    <lineage>
        <taxon>Eukaryota</taxon>
        <taxon>Sar</taxon>
        <taxon>Stramenopiles</taxon>
        <taxon>Ochrophyta</taxon>
        <taxon>PX clade</taxon>
        <taxon>Phaeophyceae</taxon>
        <taxon>Ectocarpales</taxon>
        <taxon>Ectocarpaceae</taxon>
        <taxon>Ectocarpus</taxon>
    </lineage>
</organism>
<dbReference type="EMBL" id="FN648021">
    <property type="protein sequence ID" value="CBJ29340.1"/>
    <property type="molecule type" value="Genomic_DNA"/>
</dbReference>
<gene>
    <name evidence="2" type="ORF">Esi_0143_0060</name>
</gene>
<feature type="compositionally biased region" description="Low complexity" evidence="1">
    <location>
        <begin position="370"/>
        <end position="394"/>
    </location>
</feature>
<dbReference type="Proteomes" id="UP000002630">
    <property type="component" value="Linkage Group LG03"/>
</dbReference>
<dbReference type="PANTHER" id="PTHR43888">
    <property type="entry name" value="DNAJ-LIKE-2, ISOFORM A-RELATED"/>
    <property type="match status" value="1"/>
</dbReference>
<dbReference type="EMBL" id="FN649728">
    <property type="protein sequence ID" value="CBJ29340.1"/>
    <property type="molecule type" value="Genomic_DNA"/>
</dbReference>
<dbReference type="SUPFAM" id="SSF49493">
    <property type="entry name" value="HSP40/DnaJ peptide-binding domain"/>
    <property type="match status" value="1"/>
</dbReference>
<sequence length="468" mass="48340">MEVPPSAQQASSTSGSADIPAAATSNNEEVAGNGYRWEVLACAGFPLPKTFDVVSSLGGLGHFGLSRGALGRGLTGLQEATVKQSTDIEGLVSITLEEAFVGKDVAVNIRRRVPCPECHGYGAASFVPCDRCGGSGRRIHDISLSSDDTPPRSVPVMEHGANGCGRSGESREGGPHTNSTGSACVSHECGHRGGLGGGIYRGSGCHAGHVSCNGKSDPPCRRPEGEDVCVERAATDDDNDEGGDAERLRLTRTADCARCGGSGMVPTPSTDGGPPLFCSRCTGARFVEETVELLLSIPAGIENGHTEVYRGEGHVDLGDLLDTLKPRVSSEEASMDDADTGKASGPSPAPPPCSSRPYQGASSINSQWASPTLSPSSSSSSPVSPTTSPGSSESTRGDFYASPPKKKLKMGNFRLTVDVLPHPVFSPTEEGGADLHATVSISVAEALTGFTREITGLDGSIVTVRHEH</sequence>
<dbReference type="InterPro" id="IPR044713">
    <property type="entry name" value="DNJA1/2-like"/>
</dbReference>
<evidence type="ECO:0000313" key="2">
    <source>
        <dbReference type="EMBL" id="CBJ29340.1"/>
    </source>
</evidence>
<feature type="compositionally biased region" description="Polar residues" evidence="1">
    <location>
        <begin position="360"/>
        <end position="369"/>
    </location>
</feature>